<organism evidence="1 2">
    <name type="scientific">Priestia megaterium</name>
    <name type="common">Bacillus megaterium</name>
    <dbReference type="NCBI Taxonomy" id="1404"/>
    <lineage>
        <taxon>Bacteria</taxon>
        <taxon>Bacillati</taxon>
        <taxon>Bacillota</taxon>
        <taxon>Bacilli</taxon>
        <taxon>Bacillales</taxon>
        <taxon>Bacillaceae</taxon>
        <taxon>Priestia</taxon>
    </lineage>
</organism>
<gene>
    <name evidence="1" type="ORF">HFZ78_18040</name>
</gene>
<dbReference type="Proteomes" id="UP000501868">
    <property type="component" value="Chromosome"/>
</dbReference>
<sequence>MKVYQQGDKIYFQDEEQKVSVLRIIQKSCGEKYKMSIGLLCGAGKTLQGKEKGISVHIQKN</sequence>
<reference evidence="1 2" key="1">
    <citation type="submission" date="2020-04" db="EMBL/GenBank/DDBJ databases">
        <title>Genome-Wide Identification of 5-Methylcytosine Sites in Bacterial Genomes By High-Throughput Sequencing of MspJI Restriction Fragments.</title>
        <authorList>
            <person name="Wu V."/>
        </authorList>
    </citation>
    <scope>NUCLEOTIDE SEQUENCE [LARGE SCALE GENOMIC DNA]</scope>
    <source>
        <strain evidence="1 2">S2</strain>
    </source>
</reference>
<protein>
    <submittedName>
        <fullName evidence="1">Uncharacterized protein</fullName>
    </submittedName>
</protein>
<name>A0A6H1P4L3_PRIMG</name>
<dbReference type="AlphaFoldDB" id="A0A6H1P4L3"/>
<evidence type="ECO:0000313" key="1">
    <source>
        <dbReference type="EMBL" id="QIZ08382.1"/>
    </source>
</evidence>
<dbReference type="EMBL" id="CP051128">
    <property type="protein sequence ID" value="QIZ08382.1"/>
    <property type="molecule type" value="Genomic_DNA"/>
</dbReference>
<evidence type="ECO:0000313" key="2">
    <source>
        <dbReference type="Proteomes" id="UP000501868"/>
    </source>
</evidence>
<proteinExistence type="predicted"/>
<accession>A0A6H1P4L3</accession>
<reference evidence="1 2" key="2">
    <citation type="submission" date="2020-04" db="EMBL/GenBank/DDBJ databases">
        <authorList>
            <person name="Fomenkov A."/>
            <person name="Anton B.P."/>
            <person name="Roberts R.J."/>
        </authorList>
    </citation>
    <scope>NUCLEOTIDE SEQUENCE [LARGE SCALE GENOMIC DNA]</scope>
    <source>
        <strain evidence="1 2">S2</strain>
    </source>
</reference>